<dbReference type="InterPro" id="IPR036546">
    <property type="entry name" value="MED15_KIX"/>
</dbReference>
<dbReference type="Proteomes" id="UP000886595">
    <property type="component" value="Unassembled WGS sequence"/>
</dbReference>
<evidence type="ECO:0000259" key="3">
    <source>
        <dbReference type="Pfam" id="PF16987"/>
    </source>
</evidence>
<evidence type="ECO:0000313" key="5">
    <source>
        <dbReference type="Proteomes" id="UP000886595"/>
    </source>
</evidence>
<dbReference type="AlphaFoldDB" id="A0A8X8B4I3"/>
<dbReference type="GO" id="GO:0031490">
    <property type="term" value="F:chromatin DNA binding"/>
    <property type="evidence" value="ECO:0007669"/>
    <property type="project" value="InterPro"/>
</dbReference>
<keyword evidence="5" id="KW-1185">Reference proteome</keyword>
<evidence type="ECO:0000313" key="4">
    <source>
        <dbReference type="EMBL" id="KAG2321307.1"/>
    </source>
</evidence>
<dbReference type="InterPro" id="IPR036529">
    <property type="entry name" value="KIX_dom_sf"/>
</dbReference>
<feature type="domain" description="Mediator complex subunit 15 KIX" evidence="3">
    <location>
        <begin position="18"/>
        <end position="97"/>
    </location>
</feature>
<evidence type="ECO:0000256" key="2">
    <source>
        <dbReference type="ARBA" id="ARBA00023242"/>
    </source>
</evidence>
<dbReference type="FunFam" id="1.10.246.20:FF:000003">
    <property type="entry name" value="Mediator of RNA polymerase II transcription subunit 15a"/>
    <property type="match status" value="1"/>
</dbReference>
<dbReference type="GO" id="GO:0005634">
    <property type="term" value="C:nucleus"/>
    <property type="evidence" value="ECO:0007669"/>
    <property type="project" value="UniProtKB-SubCell"/>
</dbReference>
<dbReference type="EMBL" id="JAAMPC010000003">
    <property type="protein sequence ID" value="KAG2321307.1"/>
    <property type="molecule type" value="Genomic_DNA"/>
</dbReference>
<reference evidence="4 5" key="1">
    <citation type="submission" date="2020-02" db="EMBL/GenBank/DDBJ databases">
        <authorList>
            <person name="Ma Q."/>
            <person name="Huang Y."/>
            <person name="Song X."/>
            <person name="Pei D."/>
        </authorList>
    </citation>
    <scope>NUCLEOTIDE SEQUENCE [LARGE SCALE GENOMIC DNA]</scope>
    <source>
        <strain evidence="4">Sxm20200214</strain>
        <tissue evidence="4">Leaf</tissue>
    </source>
</reference>
<evidence type="ECO:0000256" key="1">
    <source>
        <dbReference type="ARBA" id="ARBA00004123"/>
    </source>
</evidence>
<dbReference type="Gene3D" id="1.10.246.20">
    <property type="entry name" value="Coactivator CBP, KIX domain"/>
    <property type="match status" value="1"/>
</dbReference>
<dbReference type="GO" id="GO:0003713">
    <property type="term" value="F:transcription coactivator activity"/>
    <property type="evidence" value="ECO:0007669"/>
    <property type="project" value="InterPro"/>
</dbReference>
<protein>
    <recommendedName>
        <fullName evidence="3">Mediator complex subunit 15 KIX domain-containing protein</fullName>
    </recommendedName>
</protein>
<comment type="subcellular location">
    <subcellularLocation>
        <location evidence="1">Nucleus</location>
    </subcellularLocation>
</comment>
<name>A0A8X8B4I3_BRACI</name>
<dbReference type="Pfam" id="PF16987">
    <property type="entry name" value="KIX_2"/>
    <property type="match status" value="1"/>
</dbReference>
<sequence>MGGGPFLLHNGEPHMDTYDWRTQLSFDSRQRIVNKILDTLKKLIPFCGQEGINELSKVAVRFEEKIFSRAVNQTDYLRTISLKMLTMEGRPYNAAGSSSSITADNNIRRLEVDLGHLTINDNSETSFLNEEPAMNTSEGGH</sequence>
<dbReference type="PANTHER" id="PTHR33137">
    <property type="entry name" value="MEDIATOR OF RNA POLYMERASE II TRANSCRIPTION SUBUNIT 15A-RELATED"/>
    <property type="match status" value="1"/>
</dbReference>
<gene>
    <name evidence="4" type="ORF">Bca52824_014520</name>
</gene>
<accession>A0A8X8B4I3</accession>
<dbReference type="OrthoDB" id="1912459at2759"/>
<proteinExistence type="predicted"/>
<dbReference type="PANTHER" id="PTHR33137:SF4">
    <property type="entry name" value="MEDIATOR OF RNA POLYMERASE II TRANSCRIPTION SUBUNIT 15A-RELATED"/>
    <property type="match status" value="1"/>
</dbReference>
<dbReference type="InterPro" id="IPR044661">
    <property type="entry name" value="MED15a/b/c-like"/>
</dbReference>
<keyword evidence="2" id="KW-0539">Nucleus</keyword>
<organism evidence="4 5">
    <name type="scientific">Brassica carinata</name>
    <name type="common">Ethiopian mustard</name>
    <name type="synonym">Abyssinian cabbage</name>
    <dbReference type="NCBI Taxonomy" id="52824"/>
    <lineage>
        <taxon>Eukaryota</taxon>
        <taxon>Viridiplantae</taxon>
        <taxon>Streptophyta</taxon>
        <taxon>Embryophyta</taxon>
        <taxon>Tracheophyta</taxon>
        <taxon>Spermatophyta</taxon>
        <taxon>Magnoliopsida</taxon>
        <taxon>eudicotyledons</taxon>
        <taxon>Gunneridae</taxon>
        <taxon>Pentapetalae</taxon>
        <taxon>rosids</taxon>
        <taxon>malvids</taxon>
        <taxon>Brassicales</taxon>
        <taxon>Brassicaceae</taxon>
        <taxon>Brassiceae</taxon>
        <taxon>Brassica</taxon>
    </lineage>
</organism>
<comment type="caution">
    <text evidence="4">The sequence shown here is derived from an EMBL/GenBank/DDBJ whole genome shotgun (WGS) entry which is preliminary data.</text>
</comment>